<dbReference type="Pfam" id="PF00571">
    <property type="entry name" value="CBS"/>
    <property type="match status" value="2"/>
</dbReference>
<proteinExistence type="predicted"/>
<dbReference type="PANTHER" id="PTHR43080:SF2">
    <property type="entry name" value="CBS DOMAIN-CONTAINING PROTEIN"/>
    <property type="match status" value="1"/>
</dbReference>
<dbReference type="InterPro" id="IPR000644">
    <property type="entry name" value="CBS_dom"/>
</dbReference>
<protein>
    <submittedName>
        <fullName evidence="4">CBS domain-containing protein</fullName>
    </submittedName>
</protein>
<feature type="domain" description="CBS" evidence="3">
    <location>
        <begin position="148"/>
        <end position="208"/>
    </location>
</feature>
<name>A0A8H2JM57_9GAMM</name>
<dbReference type="Gene3D" id="3.10.580.10">
    <property type="entry name" value="CBS-domain"/>
    <property type="match status" value="2"/>
</dbReference>
<dbReference type="RefSeq" id="WP_138624362.1">
    <property type="nucleotide sequence ID" value="NZ_SZVP01000019.1"/>
</dbReference>
<keyword evidence="5" id="KW-1185">Reference proteome</keyword>
<dbReference type="InterPro" id="IPR046342">
    <property type="entry name" value="CBS_dom_sf"/>
</dbReference>
<dbReference type="PROSITE" id="PS51371">
    <property type="entry name" value="CBS"/>
    <property type="match status" value="2"/>
</dbReference>
<dbReference type="AlphaFoldDB" id="A0A8H2JM57"/>
<comment type="caution">
    <text evidence="4">The sequence shown here is derived from an EMBL/GenBank/DDBJ whole genome shotgun (WGS) entry which is preliminary data.</text>
</comment>
<sequence length="210" mass="23890">MFAIYTPNGRTFSGPLEELYRVQKTMVSEKSRSFEEIDELSLINKKGYKPSNKALDAYNKVISKPDQKELICHAYQIMTSPVELITHSDVLTSVIEKFTRLPYQEFPIINSQQQLIGSLSRQQLYEYILKHGTTSKGDKTKNVQTLFLNEQSKVYTAEPVTDIRRIAALQVNNHLHTIPILEGNGKMVGIISRTDIIKAVSMDPPLSLWC</sequence>
<feature type="domain" description="CBS" evidence="3">
    <location>
        <begin position="78"/>
        <end position="135"/>
    </location>
</feature>
<dbReference type="Proteomes" id="UP000307702">
    <property type="component" value="Unassembled WGS sequence"/>
</dbReference>
<dbReference type="OrthoDB" id="9811720at2"/>
<evidence type="ECO:0000313" key="4">
    <source>
        <dbReference type="EMBL" id="TMM42005.1"/>
    </source>
</evidence>
<dbReference type="InterPro" id="IPR051257">
    <property type="entry name" value="Diverse_CBS-Domain"/>
</dbReference>
<dbReference type="SUPFAM" id="SSF54631">
    <property type="entry name" value="CBS-domain pair"/>
    <property type="match status" value="1"/>
</dbReference>
<reference evidence="4 5" key="1">
    <citation type="submission" date="2019-05" db="EMBL/GenBank/DDBJ databases">
        <title>Colwellia ponticola sp. nov., isolated from seawater.</title>
        <authorList>
            <person name="Yoon J.-H."/>
        </authorList>
    </citation>
    <scope>NUCLEOTIDE SEQUENCE [LARGE SCALE GENOMIC DNA]</scope>
    <source>
        <strain evidence="4 5">OISW-25</strain>
    </source>
</reference>
<dbReference type="EMBL" id="SZVP01000019">
    <property type="protein sequence ID" value="TMM42005.1"/>
    <property type="molecule type" value="Genomic_DNA"/>
</dbReference>
<evidence type="ECO:0000259" key="3">
    <source>
        <dbReference type="PROSITE" id="PS51371"/>
    </source>
</evidence>
<accession>A0A8H2JM57</accession>
<evidence type="ECO:0000256" key="2">
    <source>
        <dbReference type="PROSITE-ProRule" id="PRU00703"/>
    </source>
</evidence>
<evidence type="ECO:0000313" key="5">
    <source>
        <dbReference type="Proteomes" id="UP000307702"/>
    </source>
</evidence>
<dbReference type="SMART" id="SM00116">
    <property type="entry name" value="CBS"/>
    <property type="match status" value="2"/>
</dbReference>
<keyword evidence="1 2" id="KW-0129">CBS domain</keyword>
<dbReference type="PANTHER" id="PTHR43080">
    <property type="entry name" value="CBS DOMAIN-CONTAINING PROTEIN CBSX3, MITOCHONDRIAL"/>
    <property type="match status" value="1"/>
</dbReference>
<organism evidence="4 5">
    <name type="scientific">Colwellia ponticola</name>
    <dbReference type="NCBI Taxonomy" id="2304625"/>
    <lineage>
        <taxon>Bacteria</taxon>
        <taxon>Pseudomonadati</taxon>
        <taxon>Pseudomonadota</taxon>
        <taxon>Gammaproteobacteria</taxon>
        <taxon>Alteromonadales</taxon>
        <taxon>Colwelliaceae</taxon>
        <taxon>Colwellia</taxon>
    </lineage>
</organism>
<evidence type="ECO:0000256" key="1">
    <source>
        <dbReference type="ARBA" id="ARBA00023122"/>
    </source>
</evidence>
<gene>
    <name evidence="4" type="ORF">FCS21_15015</name>
</gene>